<proteinExistence type="predicted"/>
<evidence type="ECO:0000256" key="1">
    <source>
        <dbReference type="ARBA" id="ARBA00023027"/>
    </source>
</evidence>
<dbReference type="AlphaFoldDB" id="A0A2X2VAN5"/>
<evidence type="ECO:0000259" key="2">
    <source>
        <dbReference type="Pfam" id="PF02826"/>
    </source>
</evidence>
<dbReference type="Gene3D" id="3.40.50.720">
    <property type="entry name" value="NAD(P)-binding Rossmann-like Domain"/>
    <property type="match status" value="1"/>
</dbReference>
<organism evidence="3 4">
    <name type="scientific">Cedecea neteri</name>
    <dbReference type="NCBI Taxonomy" id="158822"/>
    <lineage>
        <taxon>Bacteria</taxon>
        <taxon>Pseudomonadati</taxon>
        <taxon>Pseudomonadota</taxon>
        <taxon>Gammaproteobacteria</taxon>
        <taxon>Enterobacterales</taxon>
        <taxon>Enterobacteriaceae</taxon>
        <taxon>Cedecea</taxon>
    </lineage>
</organism>
<name>A0A2X2VAN5_9ENTR</name>
<keyword evidence="3" id="KW-0670">Pyruvate</keyword>
<dbReference type="GO" id="GO:0051287">
    <property type="term" value="F:NAD binding"/>
    <property type="evidence" value="ECO:0007669"/>
    <property type="project" value="InterPro"/>
</dbReference>
<dbReference type="Pfam" id="PF02826">
    <property type="entry name" value="2-Hacid_dh_C"/>
    <property type="match status" value="1"/>
</dbReference>
<dbReference type="SUPFAM" id="SSF51735">
    <property type="entry name" value="NAD(P)-binding Rossmann-fold domains"/>
    <property type="match status" value="1"/>
</dbReference>
<accession>A0A2X2VAN5</accession>
<dbReference type="GO" id="GO:0030267">
    <property type="term" value="F:glyoxylate reductase (NADPH) activity"/>
    <property type="evidence" value="ECO:0007669"/>
    <property type="project" value="UniProtKB-EC"/>
</dbReference>
<gene>
    <name evidence="3" type="primary">ghrB_2</name>
    <name evidence="3" type="ORF">NCTC12120_02545</name>
</gene>
<evidence type="ECO:0000313" key="3">
    <source>
        <dbReference type="EMBL" id="SQA98649.1"/>
    </source>
</evidence>
<feature type="domain" description="D-isomer specific 2-hydroxyacid dehydrogenase NAD-binding" evidence="2">
    <location>
        <begin position="6"/>
        <end position="50"/>
    </location>
</feature>
<keyword evidence="1" id="KW-0520">NAD</keyword>
<dbReference type="EC" id="1.1.1.79" evidence="3"/>
<keyword evidence="3" id="KW-0560">Oxidoreductase</keyword>
<protein>
    <submittedName>
        <fullName evidence="3">Glyoxylate/hydroxypyruvate reductase B</fullName>
        <ecNumber evidence="3">1.1.1.79</ecNumber>
    </submittedName>
</protein>
<dbReference type="InterPro" id="IPR006140">
    <property type="entry name" value="D-isomer_DH_NAD-bd"/>
</dbReference>
<reference evidence="3 4" key="1">
    <citation type="submission" date="2018-06" db="EMBL/GenBank/DDBJ databases">
        <authorList>
            <consortium name="Pathogen Informatics"/>
            <person name="Doyle S."/>
        </authorList>
    </citation>
    <scope>NUCLEOTIDE SEQUENCE [LARGE SCALE GENOMIC DNA]</scope>
    <source>
        <strain evidence="3 4">NCTC12120</strain>
    </source>
</reference>
<sequence length="53" mass="6003">MLTGFGIDVHHKTLGILGMGRIGLALAQRAHFGFSMPILYNARRHHKEAEERF</sequence>
<evidence type="ECO:0000313" key="4">
    <source>
        <dbReference type="Proteomes" id="UP000251197"/>
    </source>
</evidence>
<dbReference type="Proteomes" id="UP000251197">
    <property type="component" value="Unassembled WGS sequence"/>
</dbReference>
<dbReference type="InterPro" id="IPR036291">
    <property type="entry name" value="NAD(P)-bd_dom_sf"/>
</dbReference>
<dbReference type="EMBL" id="UAVU01000003">
    <property type="protein sequence ID" value="SQA98649.1"/>
    <property type="molecule type" value="Genomic_DNA"/>
</dbReference>